<feature type="transmembrane region" description="Helical" evidence="1">
    <location>
        <begin position="39"/>
        <end position="60"/>
    </location>
</feature>
<protein>
    <submittedName>
        <fullName evidence="2">Uncharacterized protein</fullName>
    </submittedName>
</protein>
<keyword evidence="3" id="KW-1185">Reference proteome</keyword>
<comment type="caution">
    <text evidence="2">The sequence shown here is derived from an EMBL/GenBank/DDBJ whole genome shotgun (WGS) entry which is preliminary data.</text>
</comment>
<gene>
    <name evidence="2" type="ORF">GDO81_016132</name>
</gene>
<feature type="transmembrane region" description="Helical" evidence="1">
    <location>
        <begin position="72"/>
        <end position="91"/>
    </location>
</feature>
<dbReference type="EMBL" id="WNYA01000007">
    <property type="protein sequence ID" value="KAG8563565.1"/>
    <property type="molecule type" value="Genomic_DNA"/>
</dbReference>
<dbReference type="InterPro" id="IPR040350">
    <property type="entry name" value="TMEM272"/>
</dbReference>
<dbReference type="Proteomes" id="UP000824782">
    <property type="component" value="Unassembled WGS sequence"/>
</dbReference>
<reference evidence="2" key="1">
    <citation type="thesis" date="2020" institute="ProQuest LLC" country="789 East Eisenhower Parkway, Ann Arbor, MI, USA">
        <title>Comparative Genomics and Chromosome Evolution.</title>
        <authorList>
            <person name="Mudd A.B."/>
        </authorList>
    </citation>
    <scope>NUCLEOTIDE SEQUENCE</scope>
    <source>
        <strain evidence="2">237g6f4</strain>
        <tissue evidence="2">Blood</tissue>
    </source>
</reference>
<evidence type="ECO:0000313" key="3">
    <source>
        <dbReference type="Proteomes" id="UP000824782"/>
    </source>
</evidence>
<keyword evidence="1" id="KW-1133">Transmembrane helix</keyword>
<dbReference type="PANTHER" id="PTHR33444:SF12">
    <property type="entry name" value="TRANSMEMBRANE PROTEIN 272"/>
    <property type="match status" value="1"/>
</dbReference>
<dbReference type="PANTHER" id="PTHR33444">
    <property type="entry name" value="SI:DKEY-19B23.12-RELATED"/>
    <property type="match status" value="1"/>
</dbReference>
<sequence>MDLSCSLCFQIITLTVWVGLSIAMIVIGAVYKDDCPNQAYIPIFLLVTGITHLVLILLYFIRCVFEVCSMVLEGLLGIFSFAWFIAGRYYYCIDNYKIIIIKP</sequence>
<organism evidence="2 3">
    <name type="scientific">Engystomops pustulosus</name>
    <name type="common">Tungara frog</name>
    <name type="synonym">Physalaemus pustulosus</name>
    <dbReference type="NCBI Taxonomy" id="76066"/>
    <lineage>
        <taxon>Eukaryota</taxon>
        <taxon>Metazoa</taxon>
        <taxon>Chordata</taxon>
        <taxon>Craniata</taxon>
        <taxon>Vertebrata</taxon>
        <taxon>Euteleostomi</taxon>
        <taxon>Amphibia</taxon>
        <taxon>Batrachia</taxon>
        <taxon>Anura</taxon>
        <taxon>Neobatrachia</taxon>
        <taxon>Hyloidea</taxon>
        <taxon>Leptodactylidae</taxon>
        <taxon>Leiuperinae</taxon>
        <taxon>Engystomops</taxon>
    </lineage>
</organism>
<evidence type="ECO:0000256" key="1">
    <source>
        <dbReference type="SAM" id="Phobius"/>
    </source>
</evidence>
<evidence type="ECO:0000313" key="2">
    <source>
        <dbReference type="EMBL" id="KAG8563565.1"/>
    </source>
</evidence>
<proteinExistence type="predicted"/>
<keyword evidence="1" id="KW-0812">Transmembrane</keyword>
<accession>A0AAV7AVK6</accession>
<keyword evidence="1" id="KW-0472">Membrane</keyword>
<name>A0AAV7AVK6_ENGPU</name>
<dbReference type="AlphaFoldDB" id="A0AAV7AVK6"/>
<feature type="transmembrane region" description="Helical" evidence="1">
    <location>
        <begin position="7"/>
        <end position="27"/>
    </location>
</feature>